<dbReference type="EMBL" id="HE796683">
    <property type="protein sequence ID" value="CCH00173.1"/>
    <property type="molecule type" value="Genomic_DNA"/>
</dbReference>
<dbReference type="Gene3D" id="2.60.120.1440">
    <property type="match status" value="1"/>
</dbReference>
<name>I0K7S0_9BACT</name>
<organism evidence="3 4">
    <name type="scientific">Fibrella aestuarina BUZ 2</name>
    <dbReference type="NCBI Taxonomy" id="1166018"/>
    <lineage>
        <taxon>Bacteria</taxon>
        <taxon>Pseudomonadati</taxon>
        <taxon>Bacteroidota</taxon>
        <taxon>Cytophagia</taxon>
        <taxon>Cytophagales</taxon>
        <taxon>Spirosomataceae</taxon>
        <taxon>Fibrella</taxon>
    </lineage>
</organism>
<sequence>MNGPSIEHTLYDLFAGRATPLQKQAVEEWLRTAENREVYYQLLARYEAKHAQYEPDTARALTNFEQFMKGHPYPRHQVGPRSETSVFTVSGSAQARRNWPATRWVLGMAASLLAVVGLGYVTHDQWAYEKIDAPFGQTTTITLADGSDVTLNAHSSLRVPRFGFGNSDRHVWLTGEGYFSVRHTTRDHTFTVHTPNLDVQVLGTRFNVNTRSGQTEVVLDEGKVQLVQPKAPAHPLTLKPGDQATLAEGDTAFHRRVVALPEQVAAYRQNRLVFTDTPLSKVASAIQDYYGIRVVVSSRELARRELTGTLPNNDLNVVLRSLSVSYNLAVERRVDQVVLKPQ</sequence>
<proteinExistence type="predicted"/>
<accession>I0K7S0</accession>
<dbReference type="InterPro" id="IPR006860">
    <property type="entry name" value="FecR"/>
</dbReference>
<feature type="domain" description="Protein FecR C-terminal" evidence="2">
    <location>
        <begin position="271"/>
        <end position="336"/>
    </location>
</feature>
<keyword evidence="4" id="KW-1185">Reference proteome</keyword>
<evidence type="ECO:0000313" key="4">
    <source>
        <dbReference type="Proteomes" id="UP000011058"/>
    </source>
</evidence>
<protein>
    <submittedName>
        <fullName evidence="3">Anti-FecI sigma factor, FecR</fullName>
    </submittedName>
</protein>
<dbReference type="HOGENOM" id="CLU_050192_2_1_10"/>
<dbReference type="KEGG" id="fae:FAES_2164"/>
<dbReference type="RefSeq" id="WP_015331272.1">
    <property type="nucleotide sequence ID" value="NC_020054.1"/>
</dbReference>
<dbReference type="Pfam" id="PF16344">
    <property type="entry name" value="FecR_C"/>
    <property type="match status" value="1"/>
</dbReference>
<gene>
    <name evidence="3" type="ORF">FAES_2164</name>
</gene>
<dbReference type="PANTHER" id="PTHR30273">
    <property type="entry name" value="PERIPLASMIC SIGNAL SENSOR AND SIGMA FACTOR ACTIVATOR FECR-RELATED"/>
    <property type="match status" value="1"/>
</dbReference>
<dbReference type="Pfam" id="PF04773">
    <property type="entry name" value="FecR"/>
    <property type="match status" value="1"/>
</dbReference>
<dbReference type="Proteomes" id="UP000011058">
    <property type="component" value="Chromosome"/>
</dbReference>
<dbReference type="InterPro" id="IPR032508">
    <property type="entry name" value="FecR_C"/>
</dbReference>
<reference evidence="3 4" key="1">
    <citation type="journal article" date="2012" name="J. Bacteriol.">
        <title>Genome Sequence of Fibrella aestuarina BUZ 2T, a Filamentous Marine Bacterium.</title>
        <authorList>
            <person name="Filippini M."/>
            <person name="Qi W."/>
            <person name="Blom J."/>
            <person name="Goesmann A."/>
            <person name="Smits T.H."/>
            <person name="Bagheri H.C."/>
        </authorList>
    </citation>
    <scope>NUCLEOTIDE SEQUENCE [LARGE SCALE GENOMIC DNA]</scope>
    <source>
        <strain evidence="4">BUZ 2T</strain>
    </source>
</reference>
<dbReference type="GO" id="GO:0016989">
    <property type="term" value="F:sigma factor antagonist activity"/>
    <property type="evidence" value="ECO:0007669"/>
    <property type="project" value="TreeGrafter"/>
</dbReference>
<dbReference type="OrthoDB" id="1523489at2"/>
<dbReference type="eggNOG" id="COG3712">
    <property type="taxonomic scope" value="Bacteria"/>
</dbReference>
<evidence type="ECO:0000313" key="3">
    <source>
        <dbReference type="EMBL" id="CCH00173.1"/>
    </source>
</evidence>
<dbReference type="InterPro" id="IPR012373">
    <property type="entry name" value="Ferrdict_sens_TM"/>
</dbReference>
<evidence type="ECO:0000259" key="1">
    <source>
        <dbReference type="Pfam" id="PF04773"/>
    </source>
</evidence>
<dbReference type="AlphaFoldDB" id="I0K7S0"/>
<evidence type="ECO:0000259" key="2">
    <source>
        <dbReference type="Pfam" id="PF16344"/>
    </source>
</evidence>
<dbReference type="STRING" id="1166018.FAES_2164"/>
<feature type="domain" description="FecR protein" evidence="1">
    <location>
        <begin position="135"/>
        <end position="225"/>
    </location>
</feature>
<dbReference type="PANTHER" id="PTHR30273:SF2">
    <property type="entry name" value="PROTEIN FECR"/>
    <property type="match status" value="1"/>
</dbReference>
<dbReference type="PIRSF" id="PIRSF018266">
    <property type="entry name" value="FecR"/>
    <property type="match status" value="1"/>
</dbReference>
<dbReference type="Gene3D" id="3.55.50.30">
    <property type="match status" value="1"/>
</dbReference>